<dbReference type="Gene3D" id="2.60.40.2810">
    <property type="match status" value="1"/>
</dbReference>
<dbReference type="PANTHER" id="PTHR47197:SF3">
    <property type="entry name" value="DIHYDRO-HEME D1 DEHYDROGENASE"/>
    <property type="match status" value="1"/>
</dbReference>
<dbReference type="InterPro" id="IPR015943">
    <property type="entry name" value="WD40/YVTN_repeat-like_dom_sf"/>
</dbReference>
<dbReference type="STRING" id="370526.SAMN04489835_3641"/>
<dbReference type="SUPFAM" id="SSF50969">
    <property type="entry name" value="YVTN repeat-like/Quinoprotein amine dehydrogenase"/>
    <property type="match status" value="1"/>
</dbReference>
<dbReference type="Pfam" id="PF17963">
    <property type="entry name" value="Big_9"/>
    <property type="match status" value="1"/>
</dbReference>
<feature type="chain" id="PRO_5009298269" evidence="2">
    <location>
        <begin position="33"/>
        <end position="871"/>
    </location>
</feature>
<dbReference type="InterPro" id="IPR011044">
    <property type="entry name" value="Quino_amine_DH_bsu"/>
</dbReference>
<dbReference type="Gene3D" id="2.130.10.10">
    <property type="entry name" value="YVTN repeat-like/Quinoprotein amine dehydrogenase"/>
    <property type="match status" value="2"/>
</dbReference>
<evidence type="ECO:0000313" key="4">
    <source>
        <dbReference type="Proteomes" id="UP000182915"/>
    </source>
</evidence>
<keyword evidence="4" id="KW-1185">Reference proteome</keyword>
<sequence length="871" mass="91035">MKHAQYIGRVGALAVALGVGAAVATHPGIALAQDESEPSTTGTTAAADPIAPGVEAPPSEPNGTEPSGEPGPVGSPPDMNVAATTIDTSTHDEDPVDGEVLEDEEAEEPLAEVPREQTVVATKNESAPVPTRDPVAPQQVDEPRPQPVSNFAEADGPVVEEAGFVTARTLVDTEDAPSKPEVDSFALQAPTAAAPNPIAALVALPLRIVGDVLSAFVGGGSGAPGENPLLLGVLAWARRQFETFTRTFSNQAPVITGAQVDENADGTFTITVDTEGDDAQATDPDGDALTFSATGGLEGTIEKTGANTFRYTPGEDFDGDDVITLTASDPGGLFGFNRKTATTEVAIESGDDDPTQPENPQPPTQQDDGTVEQTLNFDPAKVTDVTIAPGFEPKYYTYEESYNEETGEYELTLTPTQAGMLRAALGLDTTDSVGLQVTTAEAPQTVQMFAMRSASFAAAAEAPDYVVNLPDIPAGRFVTGTPIVTSPAAEDPADSYPAGTVVTDRYAYVLNSNVYTGNSPTLTVIGADPNHPVDYLQVIEEIPVDGSALLLTQAGDRLYIAAGGSVQVIDIDGEDTTDESDDNAVLAPIELDEYAAVVPVASPDGNTVYLINQQLGKIYVVDTDPTNSGTYHTVVDEIIVADPPTVVNNGDGTRTVSGQFPLSAAFNADGSRMYVVRDTQSYTQNSSTFEVTNFRYSGEIITIDTTINEVIGDPLPLQGDYGYFASSDGEYVYVPVLTMNDFDPTVVGGDIAPITGSVNVIDVRDPDNPVIVATLPAGNLPVNVAFSPDKSLAYVVDAGRGTVYVIDTVNQQVLDLDEAAGVQGLVFDADPTAALGQVFNVIAASPDGARLFVTNFSKGTVVPLEFVRDEV</sequence>
<keyword evidence="3" id="KW-0238">DNA-binding</keyword>
<dbReference type="PANTHER" id="PTHR47197">
    <property type="entry name" value="PROTEIN NIRF"/>
    <property type="match status" value="1"/>
</dbReference>
<dbReference type="EMBL" id="LT629971">
    <property type="protein sequence ID" value="SEH75132.1"/>
    <property type="molecule type" value="Genomic_DNA"/>
</dbReference>
<reference evidence="4" key="1">
    <citation type="submission" date="2016-10" db="EMBL/GenBank/DDBJ databases">
        <authorList>
            <person name="Varghese N."/>
            <person name="Submissions S."/>
        </authorList>
    </citation>
    <scope>NUCLEOTIDE SEQUENCE [LARGE SCALE GENOMIC DNA]</scope>
    <source>
        <strain evidence="4">DSM 45405</strain>
    </source>
</reference>
<name>A0A1H6KIR4_MYCRU</name>
<keyword evidence="2" id="KW-0732">Signal</keyword>
<evidence type="ECO:0000313" key="3">
    <source>
        <dbReference type="EMBL" id="SEH75132.1"/>
    </source>
</evidence>
<dbReference type="Proteomes" id="UP000182915">
    <property type="component" value="Chromosome I"/>
</dbReference>
<dbReference type="GO" id="GO:0003677">
    <property type="term" value="F:DNA binding"/>
    <property type="evidence" value="ECO:0007669"/>
    <property type="project" value="UniProtKB-KW"/>
</dbReference>
<feature type="compositionally biased region" description="Acidic residues" evidence="1">
    <location>
        <begin position="94"/>
        <end position="110"/>
    </location>
</feature>
<accession>A0A1H6KIR4</accession>
<feature type="compositionally biased region" description="Low complexity" evidence="1">
    <location>
        <begin position="63"/>
        <end position="72"/>
    </location>
</feature>
<evidence type="ECO:0000256" key="1">
    <source>
        <dbReference type="SAM" id="MobiDB-lite"/>
    </source>
</evidence>
<proteinExistence type="predicted"/>
<evidence type="ECO:0000256" key="2">
    <source>
        <dbReference type="SAM" id="SignalP"/>
    </source>
</evidence>
<dbReference type="RefSeq" id="WP_083408341.1">
    <property type="nucleotide sequence ID" value="NZ_LT629971.1"/>
</dbReference>
<dbReference type="AlphaFoldDB" id="A0A1H6KIR4"/>
<dbReference type="OrthoDB" id="1253390at2"/>
<feature type="region of interest" description="Disordered" evidence="1">
    <location>
        <begin position="32"/>
        <end position="145"/>
    </location>
</feature>
<protein>
    <submittedName>
        <fullName evidence="3">DNA-binding beta-propeller fold protein YncE</fullName>
    </submittedName>
</protein>
<gene>
    <name evidence="3" type="ORF">SAMN04489835_3641</name>
</gene>
<feature type="region of interest" description="Disordered" evidence="1">
    <location>
        <begin position="348"/>
        <end position="370"/>
    </location>
</feature>
<organism evidence="3 4">
    <name type="scientific">Mycolicibacterium rutilum</name>
    <name type="common">Mycobacterium rutilum</name>
    <dbReference type="NCBI Taxonomy" id="370526"/>
    <lineage>
        <taxon>Bacteria</taxon>
        <taxon>Bacillati</taxon>
        <taxon>Actinomycetota</taxon>
        <taxon>Actinomycetes</taxon>
        <taxon>Mycobacteriales</taxon>
        <taxon>Mycobacteriaceae</taxon>
        <taxon>Mycolicibacterium</taxon>
    </lineage>
</organism>
<feature type="signal peptide" evidence="2">
    <location>
        <begin position="1"/>
        <end position="32"/>
    </location>
</feature>
<dbReference type="InterPro" id="IPR051200">
    <property type="entry name" value="Host-pathogen_enzymatic-act"/>
</dbReference>